<reference evidence="2" key="1">
    <citation type="submission" date="2014-12" db="EMBL/GenBank/DDBJ databases">
        <title>Genome Sequence of Valsa Canker Pathogens Uncovers a Specific Adaption of Colonization on Woody Bark.</title>
        <authorList>
            <person name="Yin Z."/>
            <person name="Liu H."/>
            <person name="Gao X."/>
            <person name="Li Z."/>
            <person name="Song N."/>
            <person name="Ke X."/>
            <person name="Dai Q."/>
            <person name="Wu Y."/>
            <person name="Sun Y."/>
            <person name="Xu J.-R."/>
            <person name="Kang Z.K."/>
            <person name="Wang L."/>
            <person name="Huang L."/>
        </authorList>
    </citation>
    <scope>NUCLEOTIDE SEQUENCE [LARGE SCALE GENOMIC DNA]</scope>
    <source>
        <strain evidence="2">SXYL134</strain>
    </source>
</reference>
<accession>A0A194VD30</accession>
<dbReference type="AlphaFoldDB" id="A0A194VD30"/>
<keyword evidence="2" id="KW-1185">Reference proteome</keyword>
<sequence length="104" mass="11292">MPSHQAGRCARLTADMLAPYLVPLDDHDTAAPSLLVPPLSAPAAVPAPVALLERTSREGALGQQRARRGSRRVPLETWWEWIRDGLAREVAAWPAFGRSEGEGD</sequence>
<evidence type="ECO:0000313" key="2">
    <source>
        <dbReference type="Proteomes" id="UP000078576"/>
    </source>
</evidence>
<dbReference type="EMBL" id="KN714790">
    <property type="protein sequence ID" value="KUI61897.1"/>
    <property type="molecule type" value="Genomic_DNA"/>
</dbReference>
<protein>
    <submittedName>
        <fullName evidence="1">Uncharacterized protein</fullName>
    </submittedName>
</protein>
<organism evidence="1 2">
    <name type="scientific">Cytospora mali</name>
    <name type="common">Apple Valsa canker fungus</name>
    <name type="synonym">Valsa mali</name>
    <dbReference type="NCBI Taxonomy" id="578113"/>
    <lineage>
        <taxon>Eukaryota</taxon>
        <taxon>Fungi</taxon>
        <taxon>Dikarya</taxon>
        <taxon>Ascomycota</taxon>
        <taxon>Pezizomycotina</taxon>
        <taxon>Sordariomycetes</taxon>
        <taxon>Sordariomycetidae</taxon>
        <taxon>Diaporthales</taxon>
        <taxon>Cytosporaceae</taxon>
        <taxon>Cytospora</taxon>
    </lineage>
</organism>
<gene>
    <name evidence="1" type="ORF">VP1G_11350</name>
</gene>
<name>A0A194VD30_CYTMA</name>
<dbReference type="Proteomes" id="UP000078576">
    <property type="component" value="Unassembled WGS sequence"/>
</dbReference>
<proteinExistence type="predicted"/>
<evidence type="ECO:0000313" key="1">
    <source>
        <dbReference type="EMBL" id="KUI61897.1"/>
    </source>
</evidence>